<gene>
    <name evidence="1" type="ORF">BE17_51495</name>
</gene>
<organism evidence="1 2">
    <name type="scientific">Sorangium cellulosum</name>
    <name type="common">Polyangium cellulosum</name>
    <dbReference type="NCBI Taxonomy" id="56"/>
    <lineage>
        <taxon>Bacteria</taxon>
        <taxon>Pseudomonadati</taxon>
        <taxon>Myxococcota</taxon>
        <taxon>Polyangia</taxon>
        <taxon>Polyangiales</taxon>
        <taxon>Polyangiaceae</taxon>
        <taxon>Sorangium</taxon>
    </lineage>
</organism>
<reference evidence="1 2" key="1">
    <citation type="submission" date="2014-02" db="EMBL/GenBank/DDBJ databases">
        <title>The small core and large imbalanced accessory genome model reveals a collaborative survival strategy of Sorangium cellulosum strains in nature.</title>
        <authorList>
            <person name="Han K."/>
            <person name="Peng R."/>
            <person name="Blom J."/>
            <person name="Li Y.-Z."/>
        </authorList>
    </citation>
    <scope>NUCLEOTIDE SEQUENCE [LARGE SCALE GENOMIC DNA]</scope>
    <source>
        <strain evidence="1 2">So0011-07</strain>
    </source>
</reference>
<evidence type="ECO:0008006" key="3">
    <source>
        <dbReference type="Google" id="ProtNLM"/>
    </source>
</evidence>
<proteinExistence type="predicted"/>
<evidence type="ECO:0000313" key="1">
    <source>
        <dbReference type="EMBL" id="KYF71987.1"/>
    </source>
</evidence>
<name>A0A150QVC6_SORCE</name>
<dbReference type="AlphaFoldDB" id="A0A150QVC6"/>
<dbReference type="Proteomes" id="UP000075635">
    <property type="component" value="Unassembled WGS sequence"/>
</dbReference>
<evidence type="ECO:0000313" key="2">
    <source>
        <dbReference type="Proteomes" id="UP000075635"/>
    </source>
</evidence>
<protein>
    <recommendedName>
        <fullName evidence="3">Transposase</fullName>
    </recommendedName>
</protein>
<accession>A0A150QVC6</accession>
<dbReference type="EMBL" id="JEMB01003485">
    <property type="protein sequence ID" value="KYF71987.1"/>
    <property type="molecule type" value="Genomic_DNA"/>
</dbReference>
<comment type="caution">
    <text evidence="1">The sequence shown here is derived from an EMBL/GenBank/DDBJ whole genome shotgun (WGS) entry which is preliminary data.</text>
</comment>
<sequence length="91" mass="10480">MVRERAIKVRDRWHALFVWHDNTAPALELLHKYRTHQHHEQGHRIAVHDLWLDTSASGYPKRGRPDRLGFRQGPLALCVWIAASPGTLCGP</sequence>